<accession>A0A2A5T566</accession>
<sequence>MLCIETIDYIVIDAIGLKVYGKGEWKTHKHDKAKPSIRCKLHLSVEASTHEAIVVEVSLVSVGDNEILPTID</sequence>
<protein>
    <submittedName>
        <fullName evidence="1">Mobile element protein</fullName>
    </submittedName>
</protein>
<proteinExistence type="predicted"/>
<organism evidence="1 2">
    <name type="scientific">Candidatus Enterovibrio escicola</name>
    <dbReference type="NCBI Taxonomy" id="1927127"/>
    <lineage>
        <taxon>Bacteria</taxon>
        <taxon>Pseudomonadati</taxon>
        <taxon>Pseudomonadota</taxon>
        <taxon>Gammaproteobacteria</taxon>
        <taxon>Vibrionales</taxon>
        <taxon>Vibrionaceae</taxon>
        <taxon>Enterovibrio</taxon>
    </lineage>
</organism>
<evidence type="ECO:0000313" key="1">
    <source>
        <dbReference type="EMBL" id="PCS23307.1"/>
    </source>
</evidence>
<evidence type="ECO:0000313" key="2">
    <source>
        <dbReference type="Proteomes" id="UP000219020"/>
    </source>
</evidence>
<keyword evidence="2" id="KW-1185">Reference proteome</keyword>
<dbReference type="AlphaFoldDB" id="A0A2A5T566"/>
<dbReference type="Proteomes" id="UP000219020">
    <property type="component" value="Unassembled WGS sequence"/>
</dbReference>
<name>A0A2A5T566_9GAMM</name>
<comment type="caution">
    <text evidence="1">The sequence shown here is derived from an EMBL/GenBank/DDBJ whole genome shotgun (WGS) entry which is preliminary data.</text>
</comment>
<gene>
    <name evidence="1" type="ORF">BTN49_1304</name>
</gene>
<reference evidence="2" key="1">
    <citation type="submission" date="2017-04" db="EMBL/GenBank/DDBJ databases">
        <title>Genome evolution of the luminous symbionts of deep sea anglerfish.</title>
        <authorList>
            <person name="Hendry T.A."/>
        </authorList>
    </citation>
    <scope>NUCLEOTIDE SEQUENCE [LARGE SCALE GENOMIC DNA]</scope>
</reference>
<dbReference type="EMBL" id="NBYY01000011">
    <property type="protein sequence ID" value="PCS23307.1"/>
    <property type="molecule type" value="Genomic_DNA"/>
</dbReference>